<protein>
    <submittedName>
        <fullName evidence="1">Uncharacterized protein</fullName>
    </submittedName>
</protein>
<organism evidence="1 2">
    <name type="scientific">Mycobacterium phage Rem711</name>
    <dbReference type="NCBI Taxonomy" id="2079285"/>
    <lineage>
        <taxon>Viruses</taxon>
        <taxon>Duplodnaviria</taxon>
        <taxon>Heunggongvirae</taxon>
        <taxon>Uroviricota</taxon>
        <taxon>Caudoviricetes</taxon>
        <taxon>Trigintaduovirus</taxon>
        <taxon>Trigintaduovirus rem711</taxon>
    </lineage>
</organism>
<accession>A0A2K9VEW4</accession>
<reference evidence="2" key="1">
    <citation type="submission" date="2018-01" db="EMBL/GenBank/DDBJ databases">
        <authorList>
            <person name="Gatt S.M."/>
            <person name="Isern S."/>
            <person name="Jenkins M."/>
            <person name="Tan A.L."/>
            <person name="Michael S.F."/>
            <person name="Moore R.E."/>
            <person name="Ware V.C."/>
            <person name="Garlena R.A."/>
            <person name="Russell D.A."/>
            <person name="Pope W.H."/>
            <person name="Jacobs-Sera D."/>
            <person name="Hendrix R.W."/>
            <person name="Hatfull G.F."/>
        </authorList>
    </citation>
    <scope>NUCLEOTIDE SEQUENCE [LARGE SCALE GENOMIC DNA]</scope>
</reference>
<evidence type="ECO:0000313" key="2">
    <source>
        <dbReference type="Proteomes" id="UP000241185"/>
    </source>
</evidence>
<dbReference type="Proteomes" id="UP000241185">
    <property type="component" value="Segment"/>
</dbReference>
<keyword evidence="2" id="KW-1185">Reference proteome</keyword>
<sequence>MFAAIVAHAIAILAAGAIGSIVTYICCCVRCDNAHHVEIEQPLRRP</sequence>
<name>A0A2K9VEW4_9CAUD</name>
<dbReference type="EMBL" id="MG770216">
    <property type="protein sequence ID" value="AUV60812.1"/>
    <property type="molecule type" value="Genomic_DNA"/>
</dbReference>
<evidence type="ECO:0000313" key="1">
    <source>
        <dbReference type="EMBL" id="AUV60812.1"/>
    </source>
</evidence>
<gene>
    <name evidence="1" type="ORF">SEA_REM711_34</name>
</gene>
<proteinExistence type="predicted"/>